<dbReference type="SUPFAM" id="SSF47616">
    <property type="entry name" value="GST C-terminal domain-like"/>
    <property type="match status" value="1"/>
</dbReference>
<dbReference type="SUPFAM" id="SSF52833">
    <property type="entry name" value="Thioredoxin-like"/>
    <property type="match status" value="1"/>
</dbReference>
<dbReference type="SFLD" id="SFLDG01206">
    <property type="entry name" value="Xi.1"/>
    <property type="match status" value="1"/>
</dbReference>
<feature type="binding site" evidence="2">
    <location>
        <begin position="135"/>
        <end position="136"/>
    </location>
    <ligand>
        <name>glutathione</name>
        <dbReference type="ChEBI" id="CHEBI:57925"/>
    </ligand>
</feature>
<feature type="active site" description="Proton donor/acceptor" evidence="1">
    <location>
        <position position="179"/>
    </location>
</feature>
<dbReference type="Gene3D" id="3.40.30.10">
    <property type="entry name" value="Glutaredoxin"/>
    <property type="match status" value="1"/>
</dbReference>
<dbReference type="Gene3D" id="1.20.1050.10">
    <property type="match status" value="1"/>
</dbReference>
<dbReference type="InterPro" id="IPR040079">
    <property type="entry name" value="Glutathione_S-Trfase"/>
</dbReference>
<dbReference type="InterPro" id="IPR036282">
    <property type="entry name" value="Glutathione-S-Trfase_C_sf"/>
</dbReference>
<feature type="domain" description="GST C-terminal" evidence="4">
    <location>
        <begin position="156"/>
        <end position="280"/>
    </location>
</feature>
<gene>
    <name evidence="5" type="ORF">SAMN06265338_12910</name>
</gene>
<organism evidence="5 6">
    <name type="scientific">Rhodoblastus acidophilus</name>
    <name type="common">Rhodopseudomonas acidophila</name>
    <dbReference type="NCBI Taxonomy" id="1074"/>
    <lineage>
        <taxon>Bacteria</taxon>
        <taxon>Pseudomonadati</taxon>
        <taxon>Pseudomonadota</taxon>
        <taxon>Alphaproteobacteria</taxon>
        <taxon>Hyphomicrobiales</taxon>
        <taxon>Rhodoblastaceae</taxon>
        <taxon>Rhodoblastus</taxon>
    </lineage>
</organism>
<keyword evidence="6" id="KW-1185">Reference proteome</keyword>
<keyword evidence="5" id="KW-0808">Transferase</keyword>
<dbReference type="SFLD" id="SFLDG01148">
    <property type="entry name" value="Xi_(cytGST)"/>
    <property type="match status" value="1"/>
</dbReference>
<dbReference type="InterPro" id="IPR010987">
    <property type="entry name" value="Glutathione-S-Trfase_C-like"/>
</dbReference>
<reference evidence="6" key="1">
    <citation type="submission" date="2017-06" db="EMBL/GenBank/DDBJ databases">
        <authorList>
            <person name="Varghese N."/>
            <person name="Submissions S."/>
        </authorList>
    </citation>
    <scope>NUCLEOTIDE SEQUENCE [LARGE SCALE GENOMIC DNA]</scope>
    <source>
        <strain evidence="6">DSM 137</strain>
    </source>
</reference>
<evidence type="ECO:0000259" key="4">
    <source>
        <dbReference type="PROSITE" id="PS50405"/>
    </source>
</evidence>
<dbReference type="AlphaFoldDB" id="A0A212SDN3"/>
<dbReference type="InterPro" id="IPR016639">
    <property type="entry name" value="GST_Omega/GSH"/>
</dbReference>
<dbReference type="OrthoDB" id="9769158at2"/>
<sequence>MGLMVEGTWRDQWYDTDSTGGKFERPSTTFRGRIAPGERFAPEPGRYHLYASWACPWAHRTLIYRKLKGLEDAISVSYVDPLMLEQGWTLSEGADPIHRARTLWQVYAKADPAYSGRVTVPVLWDRKHATIVNNESAEIIRLFDAWPGARGPLLYPPERAGEIDALNAAIYPAINNGVYRAGFATTQAAYEEAFDEVFAMLDTLEERLKTRKFLLGDAPTEADWRLFTTLIRFDAVYHGHFKCNRNRLADYEELWDFTRALYQIEGVADTVRLDQIKTHYYGSHRMINPTGVVPKGPDLDFWAPVSRVRG</sequence>
<dbReference type="PANTHER" id="PTHR32419:SF6">
    <property type="entry name" value="GLUTATHIONE S-TRANSFERASE OMEGA-LIKE 1-RELATED"/>
    <property type="match status" value="1"/>
</dbReference>
<dbReference type="GO" id="GO:0005737">
    <property type="term" value="C:cytoplasm"/>
    <property type="evidence" value="ECO:0007669"/>
    <property type="project" value="TreeGrafter"/>
</dbReference>
<feature type="site" description="Lowers pKa of active site Cys" evidence="3">
    <location>
        <position position="237"/>
    </location>
</feature>
<dbReference type="Proteomes" id="UP000198418">
    <property type="component" value="Unassembled WGS sequence"/>
</dbReference>
<dbReference type="PANTHER" id="PTHR32419">
    <property type="entry name" value="GLUTATHIONYL-HYDROQUINONE REDUCTASE"/>
    <property type="match status" value="1"/>
</dbReference>
<evidence type="ECO:0000313" key="6">
    <source>
        <dbReference type="Proteomes" id="UP000198418"/>
    </source>
</evidence>
<evidence type="ECO:0000256" key="3">
    <source>
        <dbReference type="PIRSR" id="PIRSR015753-3"/>
    </source>
</evidence>
<feature type="site" description="Lowers pKa of active site Cys" evidence="3">
    <location>
        <position position="280"/>
    </location>
</feature>
<dbReference type="Pfam" id="PF13409">
    <property type="entry name" value="GST_N_2"/>
    <property type="match status" value="1"/>
</dbReference>
<dbReference type="EMBL" id="FYDG01000029">
    <property type="protein sequence ID" value="SNB83740.1"/>
    <property type="molecule type" value="Genomic_DNA"/>
</dbReference>
<dbReference type="PROSITE" id="PS50405">
    <property type="entry name" value="GST_CTER"/>
    <property type="match status" value="1"/>
</dbReference>
<dbReference type="Pfam" id="PF13410">
    <property type="entry name" value="GST_C_2"/>
    <property type="match status" value="1"/>
</dbReference>
<dbReference type="SFLD" id="SFLDS00019">
    <property type="entry name" value="Glutathione_Transferase_(cytos"/>
    <property type="match status" value="1"/>
</dbReference>
<dbReference type="InterPro" id="IPR036249">
    <property type="entry name" value="Thioredoxin-like_sf"/>
</dbReference>
<accession>A0A212SDN3</accession>
<dbReference type="InterPro" id="IPR047047">
    <property type="entry name" value="GST_Omega-like_C"/>
</dbReference>
<proteinExistence type="predicted"/>
<dbReference type="RefSeq" id="WP_088522548.1">
    <property type="nucleotide sequence ID" value="NZ_FYDG01000029.1"/>
</dbReference>
<feature type="active site" description="Nucleophile" evidence="1">
    <location>
        <position position="55"/>
    </location>
</feature>
<dbReference type="PIRSF" id="PIRSF015753">
    <property type="entry name" value="GST"/>
    <property type="match status" value="1"/>
</dbReference>
<protein>
    <submittedName>
        <fullName evidence="5">Putative glutathione S-transferase</fullName>
    </submittedName>
</protein>
<feature type="binding site" evidence="2">
    <location>
        <begin position="117"/>
        <end position="120"/>
    </location>
    <ligand>
        <name>glutathione</name>
        <dbReference type="ChEBI" id="CHEBI:57925"/>
    </ligand>
</feature>
<dbReference type="GO" id="GO:0004364">
    <property type="term" value="F:glutathione transferase activity"/>
    <property type="evidence" value="ECO:0007669"/>
    <property type="project" value="InterPro"/>
</dbReference>
<feature type="binding site" evidence="2">
    <location>
        <position position="88"/>
    </location>
    <ligand>
        <name>glutathione</name>
        <dbReference type="ChEBI" id="CHEBI:57925"/>
    </ligand>
</feature>
<name>A0A212SDN3_RHOAC</name>
<dbReference type="CDD" id="cd03190">
    <property type="entry name" value="GST_C_Omega_like"/>
    <property type="match status" value="1"/>
</dbReference>
<evidence type="ECO:0000256" key="2">
    <source>
        <dbReference type="PIRSR" id="PIRSR015753-2"/>
    </source>
</evidence>
<dbReference type="InterPro" id="IPR004045">
    <property type="entry name" value="Glutathione_S-Trfase_N"/>
</dbReference>
<evidence type="ECO:0000256" key="1">
    <source>
        <dbReference type="PIRSR" id="PIRSR015753-1"/>
    </source>
</evidence>
<evidence type="ECO:0000313" key="5">
    <source>
        <dbReference type="EMBL" id="SNB83740.1"/>
    </source>
</evidence>